<dbReference type="AlphaFoldDB" id="A0A6V7NT63"/>
<evidence type="ECO:0000256" key="1">
    <source>
        <dbReference type="ARBA" id="ARBA00000900"/>
    </source>
</evidence>
<reference evidence="13" key="1">
    <citation type="submission" date="2020-07" db="EMBL/GenBank/DDBJ databases">
        <authorList>
            <person name="Lin J."/>
        </authorList>
    </citation>
    <scope>NUCLEOTIDE SEQUENCE</scope>
</reference>
<dbReference type="PROSITE" id="PS50011">
    <property type="entry name" value="PROTEIN_KINASE_DOM"/>
    <property type="match status" value="1"/>
</dbReference>
<comment type="catalytic activity">
    <reaction evidence="1">
        <text>S-ubiquitinyl-[E2 ubiquitin-conjugating enzyme]-L-cysteine + [acceptor protein]-L-lysine = [E2 ubiquitin-conjugating enzyme]-L-cysteine + N(6)-ubiquitinyl-[acceptor protein]-L-lysine.</text>
        <dbReference type="EC" id="2.3.2.27"/>
    </reaction>
</comment>
<proteinExistence type="predicted"/>
<keyword evidence="6" id="KW-0418">Kinase</keyword>
<feature type="coiled-coil region" evidence="10">
    <location>
        <begin position="252"/>
        <end position="342"/>
    </location>
</feature>
<keyword evidence="8 9" id="KW-0067">ATP-binding</keyword>
<dbReference type="PANTHER" id="PTHR45647">
    <property type="entry name" value="OS02G0152300 PROTEIN"/>
    <property type="match status" value="1"/>
</dbReference>
<gene>
    <name evidence="13" type="ORF">CB5_LOCUS4928</name>
</gene>
<evidence type="ECO:0000256" key="3">
    <source>
        <dbReference type="ARBA" id="ARBA00022527"/>
    </source>
</evidence>
<dbReference type="PROSITE" id="PS00108">
    <property type="entry name" value="PROTEIN_KINASE_ST"/>
    <property type="match status" value="1"/>
</dbReference>
<dbReference type="InterPro" id="IPR051348">
    <property type="entry name" value="U-box_ubiquitin_ligases"/>
</dbReference>
<dbReference type="PROSITE" id="PS00107">
    <property type="entry name" value="PROTEIN_KINASE_ATP"/>
    <property type="match status" value="1"/>
</dbReference>
<evidence type="ECO:0000256" key="4">
    <source>
        <dbReference type="ARBA" id="ARBA00022679"/>
    </source>
</evidence>
<evidence type="ECO:0000256" key="8">
    <source>
        <dbReference type="ARBA" id="ARBA00022840"/>
    </source>
</evidence>
<dbReference type="InterPro" id="IPR017441">
    <property type="entry name" value="Protein_kinase_ATP_BS"/>
</dbReference>
<dbReference type="GO" id="GO:0004672">
    <property type="term" value="F:protein kinase activity"/>
    <property type="evidence" value="ECO:0007669"/>
    <property type="project" value="InterPro"/>
</dbReference>
<dbReference type="Gene3D" id="3.30.200.20">
    <property type="entry name" value="Phosphorylase Kinase, domain 1"/>
    <property type="match status" value="1"/>
</dbReference>
<evidence type="ECO:0000256" key="7">
    <source>
        <dbReference type="ARBA" id="ARBA00022786"/>
    </source>
</evidence>
<dbReference type="InterPro" id="IPR008271">
    <property type="entry name" value="Ser/Thr_kinase_AS"/>
</dbReference>
<evidence type="ECO:0000313" key="13">
    <source>
        <dbReference type="EMBL" id="CAD1821717.1"/>
    </source>
</evidence>
<evidence type="ECO:0000256" key="9">
    <source>
        <dbReference type="PROSITE-ProRule" id="PRU10141"/>
    </source>
</evidence>
<dbReference type="PANTHER" id="PTHR45647:SF15">
    <property type="entry name" value="U-BOX DOMAIN-CONTAINING PROTEIN 35"/>
    <property type="match status" value="1"/>
</dbReference>
<dbReference type="EC" id="2.3.2.27" evidence="2"/>
<keyword evidence="5 9" id="KW-0547">Nucleotide-binding</keyword>
<dbReference type="Pfam" id="PF07714">
    <property type="entry name" value="PK_Tyr_Ser-Thr"/>
    <property type="match status" value="1"/>
</dbReference>
<dbReference type="CDD" id="cd01989">
    <property type="entry name" value="USP_STK_Ubox_N"/>
    <property type="match status" value="1"/>
</dbReference>
<keyword evidence="7" id="KW-0833">Ubl conjugation pathway</keyword>
<evidence type="ECO:0000256" key="10">
    <source>
        <dbReference type="SAM" id="Coils"/>
    </source>
</evidence>
<protein>
    <recommendedName>
        <fullName evidence="2">RING-type E3 ubiquitin transferase</fullName>
        <ecNumber evidence="2">2.3.2.27</ecNumber>
    </recommendedName>
</protein>
<feature type="compositionally biased region" description="Polar residues" evidence="11">
    <location>
        <begin position="222"/>
        <end position="243"/>
    </location>
</feature>
<dbReference type="SUPFAM" id="SSF56112">
    <property type="entry name" value="Protein kinase-like (PK-like)"/>
    <property type="match status" value="1"/>
</dbReference>
<dbReference type="GO" id="GO:0005524">
    <property type="term" value="F:ATP binding"/>
    <property type="evidence" value="ECO:0007669"/>
    <property type="project" value="UniProtKB-UniRule"/>
</dbReference>
<dbReference type="Gene3D" id="1.10.510.10">
    <property type="entry name" value="Transferase(Phosphotransferase) domain 1"/>
    <property type="match status" value="1"/>
</dbReference>
<evidence type="ECO:0000256" key="11">
    <source>
        <dbReference type="SAM" id="MobiDB-lite"/>
    </source>
</evidence>
<keyword evidence="3" id="KW-0723">Serine/threonine-protein kinase</keyword>
<evidence type="ECO:0000259" key="12">
    <source>
        <dbReference type="PROSITE" id="PS50011"/>
    </source>
</evidence>
<dbReference type="InterPro" id="IPR011009">
    <property type="entry name" value="Kinase-like_dom_sf"/>
</dbReference>
<dbReference type="Gene3D" id="3.40.50.620">
    <property type="entry name" value="HUPs"/>
    <property type="match status" value="1"/>
</dbReference>
<name>A0A6V7NT63_ANACO</name>
<dbReference type="InterPro" id="IPR014729">
    <property type="entry name" value="Rossmann-like_a/b/a_fold"/>
</dbReference>
<dbReference type="SUPFAM" id="SSF52402">
    <property type="entry name" value="Adenine nucleotide alpha hydrolases-like"/>
    <property type="match status" value="1"/>
</dbReference>
<feature type="domain" description="Protein kinase" evidence="12">
    <location>
        <begin position="384"/>
        <end position="652"/>
    </location>
</feature>
<feature type="binding site" evidence="9">
    <location>
        <position position="411"/>
    </location>
    <ligand>
        <name>ATP</name>
        <dbReference type="ChEBI" id="CHEBI:30616"/>
    </ligand>
</feature>
<dbReference type="GO" id="GO:0061630">
    <property type="term" value="F:ubiquitin protein ligase activity"/>
    <property type="evidence" value="ECO:0007669"/>
    <property type="project" value="UniProtKB-EC"/>
</dbReference>
<dbReference type="InterPro" id="IPR000719">
    <property type="entry name" value="Prot_kinase_dom"/>
</dbReference>
<evidence type="ECO:0000256" key="5">
    <source>
        <dbReference type="ARBA" id="ARBA00022741"/>
    </source>
</evidence>
<evidence type="ECO:0000256" key="2">
    <source>
        <dbReference type="ARBA" id="ARBA00012483"/>
    </source>
</evidence>
<evidence type="ECO:0000256" key="6">
    <source>
        <dbReference type="ARBA" id="ARBA00022777"/>
    </source>
</evidence>
<keyword evidence="10" id="KW-0175">Coiled coil</keyword>
<accession>A0A6V7NT63</accession>
<organism evidence="13">
    <name type="scientific">Ananas comosus var. bracteatus</name>
    <name type="common">red pineapple</name>
    <dbReference type="NCBI Taxonomy" id="296719"/>
    <lineage>
        <taxon>Eukaryota</taxon>
        <taxon>Viridiplantae</taxon>
        <taxon>Streptophyta</taxon>
        <taxon>Embryophyta</taxon>
        <taxon>Tracheophyta</taxon>
        <taxon>Spermatophyta</taxon>
        <taxon>Magnoliopsida</taxon>
        <taxon>Liliopsida</taxon>
        <taxon>Poales</taxon>
        <taxon>Bromeliaceae</taxon>
        <taxon>Bromelioideae</taxon>
        <taxon>Ananas</taxon>
    </lineage>
</organism>
<dbReference type="SMART" id="SM00220">
    <property type="entry name" value="S_TKc"/>
    <property type="match status" value="1"/>
</dbReference>
<dbReference type="EMBL" id="LR862141">
    <property type="protein sequence ID" value="CAD1821717.1"/>
    <property type="molecule type" value="Genomic_DNA"/>
</dbReference>
<keyword evidence="4" id="KW-0808">Transferase</keyword>
<sequence length="730" mass="82517">MRSQRRVVVGVDSSDHRHRRDCGEWQQEQQMRRKMGSREIRPEGRILFRLLHVRPKITMVPTPVGNYIPISNVREDVASAYKKEMEWRANAMLLPYKKMCSQKKVEAEAVIIEADDVADAISGEIAKVAISRLVIGASSRNIFTRKIKGPKTSSKISGRIPSFCTVYIVSKGKLSSVCTATSMVDESNEKANSSSISSYSSSNFSSSARSVNFSLRNPPLPQQRSQALTTASTSEVRTNSSSPQNQVNLLVHVDLNAELERLRIELKHVQNLCEVAQNESIDASQRELGLRRLEEELKLKEIELRGEKARYLARKERDEREAAKREAKLAKACAEREKAQRKDVQESAAREVKEKLMLEKALDSNGEQYTRYTWEEIQSATSSFSSALMIGRGANGTVYKGSFHHTIAAVKILHPNEGHGTKQLKKFSTLMRLEILSRIRRPYLLLLLGACPERGCLVYEFMENGSLDDRLQCKNNTPPLPWFYRFRIAWEVASAIAFLHNLKPEPIIHRDLKPANILLDHNFKSKIGDVGLSTLLPTVNYPMSTIIKDTAPVGTFCYIDPEYQRTGLVSPKSDTYALGMVILQLITAKPPMGLAYAVEIALENECLVNMLDPKGGQWPEEETQELARLGLSCTELRRKDRPDLNKQVLPMLERLKEIAEKAQNSSTIHLLSAPPNHFICPILQVVLPFCLSHCIHLYRRLLITLLALWLLHNYMHVHAWTCIDVPTKSS</sequence>
<feature type="region of interest" description="Disordered" evidence="11">
    <location>
        <begin position="215"/>
        <end position="243"/>
    </location>
</feature>
<dbReference type="InterPro" id="IPR001245">
    <property type="entry name" value="Ser-Thr/Tyr_kinase_cat_dom"/>
</dbReference>